<comment type="caution">
    <text evidence="3">The sequence shown here is derived from an EMBL/GenBank/DDBJ whole genome shotgun (WGS) entry which is preliminary data.</text>
</comment>
<organism evidence="3 4">
    <name type="scientific">Gigaspora margarita</name>
    <dbReference type="NCBI Taxonomy" id="4874"/>
    <lineage>
        <taxon>Eukaryota</taxon>
        <taxon>Fungi</taxon>
        <taxon>Fungi incertae sedis</taxon>
        <taxon>Mucoromycota</taxon>
        <taxon>Glomeromycotina</taxon>
        <taxon>Glomeromycetes</taxon>
        <taxon>Diversisporales</taxon>
        <taxon>Gigasporaceae</taxon>
        <taxon>Gigaspora</taxon>
    </lineage>
</organism>
<dbReference type="AlphaFoldDB" id="A0A8H3XKG5"/>
<keyword evidence="1" id="KW-0479">Metal-binding</keyword>
<evidence type="ECO:0000256" key="1">
    <source>
        <dbReference type="PROSITE-ProRule" id="PRU00325"/>
    </source>
</evidence>
<accession>A0A8H3XKG5</accession>
<reference evidence="3 4" key="1">
    <citation type="journal article" date="2019" name="Environ. Microbiol.">
        <title>At the nexus of three kingdoms: the genome of the mycorrhizal fungus Gigaspora margarita provides insights into plant, endobacterial and fungal interactions.</title>
        <authorList>
            <person name="Venice F."/>
            <person name="Ghignone S."/>
            <person name="Salvioli di Fossalunga A."/>
            <person name="Amselem J."/>
            <person name="Novero M."/>
            <person name="Xianan X."/>
            <person name="Sedzielewska Toro K."/>
            <person name="Morin E."/>
            <person name="Lipzen A."/>
            <person name="Grigoriev I.V."/>
            <person name="Henrissat B."/>
            <person name="Martin F.M."/>
            <person name="Bonfante P."/>
        </authorList>
    </citation>
    <scope>NUCLEOTIDE SEQUENCE [LARGE SCALE GENOMIC DNA]</scope>
    <source>
        <strain evidence="3 4">BEG34</strain>
    </source>
</reference>
<evidence type="ECO:0000259" key="2">
    <source>
        <dbReference type="PROSITE" id="PS50966"/>
    </source>
</evidence>
<name>A0A8H3XKG5_GIGMA</name>
<dbReference type="GO" id="GO:0008270">
    <property type="term" value="F:zinc ion binding"/>
    <property type="evidence" value="ECO:0007669"/>
    <property type="project" value="UniProtKB-KW"/>
</dbReference>
<keyword evidence="1" id="KW-0862">Zinc</keyword>
<dbReference type="Proteomes" id="UP000439903">
    <property type="component" value="Unassembled WGS sequence"/>
</dbReference>
<feature type="domain" description="SWIM-type" evidence="2">
    <location>
        <begin position="397"/>
        <end position="440"/>
    </location>
</feature>
<protein>
    <recommendedName>
        <fullName evidence="2">SWIM-type domain-containing protein</fullName>
    </recommendedName>
</protein>
<evidence type="ECO:0000313" key="4">
    <source>
        <dbReference type="Proteomes" id="UP000439903"/>
    </source>
</evidence>
<sequence length="531" mass="62648">MLVPPDINTVFDICEKVEEIEADLSEADMDDVLDTVLDATDGVGHVEFVQKCALEGLDAFSIQKLLRFRAVELKDQIKRDAKGHLQDVQTLRNTFITRDDIYMLVYNVMNNIIFLDKNELVSLDKWRERLINRGGSCLFERNNEINNLGFLFAFQTKEQKELTKLARVLCLDGTHGMNYHGFHLFTIMMHHPITGSVYPIAFLISEFKRSLTLERRLGHKHGMKTNPNKEIIWKDLWRLLRTKGWSDTEAQQQIIKTIGRWREIDDEGIKEFAKCFEHWWKPRYEMWMICARGLSRNNIDMNNLIEFFHNKLKYTFRRGCPGRRLDSEVYLLVEVVLQDMNFSIFLNELKIGWMNPQQRQQRIREITGTKHIDKNDVYKIQQDVWLVRSMTNNDVEYSVCKRDNSDETNLDITSYVCSCLNFKKCQLACKHIFSVLAQLRIYDDNKENEHVNIEIYDRNVEITKLQEDLAAIIVEWREKNAQDIRSLRESFRQTAQAERARIARAEIVPQVNEMRTSQIASNIRFKKQSNF</sequence>
<keyword evidence="4" id="KW-1185">Reference proteome</keyword>
<dbReference type="InterPro" id="IPR007527">
    <property type="entry name" value="Znf_SWIM"/>
</dbReference>
<gene>
    <name evidence="3" type="ORF">F8M41_025271</name>
</gene>
<dbReference type="EMBL" id="WTPW01000896">
    <property type="protein sequence ID" value="KAF0471083.1"/>
    <property type="molecule type" value="Genomic_DNA"/>
</dbReference>
<proteinExistence type="predicted"/>
<dbReference type="PROSITE" id="PS50966">
    <property type="entry name" value="ZF_SWIM"/>
    <property type="match status" value="1"/>
</dbReference>
<evidence type="ECO:0000313" key="3">
    <source>
        <dbReference type="EMBL" id="KAF0471083.1"/>
    </source>
</evidence>
<dbReference type="OrthoDB" id="2430203at2759"/>
<keyword evidence="1" id="KW-0863">Zinc-finger</keyword>